<name>A0AA37F4H8_9ACTN</name>
<evidence type="ECO:0000313" key="2">
    <source>
        <dbReference type="EMBL" id="GGK66541.1"/>
    </source>
</evidence>
<gene>
    <name evidence="2" type="ORF">GCM10010126_27360</name>
</gene>
<evidence type="ECO:0000256" key="1">
    <source>
        <dbReference type="SAM" id="MobiDB-lite"/>
    </source>
</evidence>
<comment type="caution">
    <text evidence="2">The sequence shown here is derived from an EMBL/GenBank/DDBJ whole genome shotgun (WGS) entry which is preliminary data.</text>
</comment>
<protein>
    <submittedName>
        <fullName evidence="2">Uncharacterized protein</fullName>
    </submittedName>
</protein>
<sequence>MTAAINTTATIANGRIGRRERTGVGDVLEVIRVFRRGTTPASIADHDVTVITARWCGTPRGPPPHTTHRLSGMPDSGDGAAPVPAITHAHSR</sequence>
<accession>A0AA37F4H8</accession>
<dbReference type="Proteomes" id="UP000627984">
    <property type="component" value="Unassembled WGS sequence"/>
</dbReference>
<evidence type="ECO:0000313" key="3">
    <source>
        <dbReference type="Proteomes" id="UP000627984"/>
    </source>
</evidence>
<organism evidence="2 3">
    <name type="scientific">Planomonospora parontospora</name>
    <dbReference type="NCBI Taxonomy" id="58119"/>
    <lineage>
        <taxon>Bacteria</taxon>
        <taxon>Bacillati</taxon>
        <taxon>Actinomycetota</taxon>
        <taxon>Actinomycetes</taxon>
        <taxon>Streptosporangiales</taxon>
        <taxon>Streptosporangiaceae</taxon>
        <taxon>Planomonospora</taxon>
    </lineage>
</organism>
<reference evidence="2" key="2">
    <citation type="submission" date="2022-09" db="EMBL/GenBank/DDBJ databases">
        <authorList>
            <person name="Sun Q."/>
            <person name="Ohkuma M."/>
        </authorList>
    </citation>
    <scope>NUCLEOTIDE SEQUENCE</scope>
    <source>
        <strain evidence="2">JCM 3093</strain>
    </source>
</reference>
<feature type="region of interest" description="Disordered" evidence="1">
    <location>
        <begin position="55"/>
        <end position="92"/>
    </location>
</feature>
<proteinExistence type="predicted"/>
<reference evidence="2" key="1">
    <citation type="journal article" date="2014" name="Int. J. Syst. Evol. Microbiol.">
        <title>Complete genome sequence of Corynebacterium casei LMG S-19264T (=DSM 44701T), isolated from a smear-ripened cheese.</title>
        <authorList>
            <consortium name="US DOE Joint Genome Institute (JGI-PGF)"/>
            <person name="Walter F."/>
            <person name="Albersmeier A."/>
            <person name="Kalinowski J."/>
            <person name="Ruckert C."/>
        </authorList>
    </citation>
    <scope>NUCLEOTIDE SEQUENCE</scope>
    <source>
        <strain evidence="2">JCM 3093</strain>
    </source>
</reference>
<dbReference type="EMBL" id="BMQD01000007">
    <property type="protein sequence ID" value="GGK66541.1"/>
    <property type="molecule type" value="Genomic_DNA"/>
</dbReference>
<dbReference type="AlphaFoldDB" id="A0AA37F4H8"/>